<name>A0A0H2WCR3_BURMA</name>
<evidence type="ECO:0000256" key="1">
    <source>
        <dbReference type="SAM" id="MobiDB-lite"/>
    </source>
</evidence>
<organism evidence="2 3">
    <name type="scientific">Burkholderia mallei (strain ATCC 23344)</name>
    <dbReference type="NCBI Taxonomy" id="243160"/>
    <lineage>
        <taxon>Bacteria</taxon>
        <taxon>Pseudomonadati</taxon>
        <taxon>Pseudomonadota</taxon>
        <taxon>Betaproteobacteria</taxon>
        <taxon>Burkholderiales</taxon>
        <taxon>Burkholderiaceae</taxon>
        <taxon>Burkholderia</taxon>
        <taxon>pseudomallei group</taxon>
    </lineage>
</organism>
<dbReference type="KEGG" id="bma:BMAA1469"/>
<gene>
    <name evidence="2" type="ordered locus">BMAA1469</name>
</gene>
<sequence length="52" mass="6167">MDGVGDASRWKRNTRRHAYLPAAQTYDEPTNRRTDEPTNRRTRAPLRARLRD</sequence>
<dbReference type="EMBL" id="CP000011">
    <property type="protein sequence ID" value="AAU46780.1"/>
    <property type="molecule type" value="Genomic_DNA"/>
</dbReference>
<evidence type="ECO:0000313" key="3">
    <source>
        <dbReference type="Proteomes" id="UP000006693"/>
    </source>
</evidence>
<dbReference type="Proteomes" id="UP000006693">
    <property type="component" value="Chromosome 2"/>
</dbReference>
<dbReference type="AlphaFoldDB" id="A0A0H2WCR3"/>
<evidence type="ECO:0000313" key="2">
    <source>
        <dbReference type="EMBL" id="AAU46780.1"/>
    </source>
</evidence>
<reference evidence="2 3" key="1">
    <citation type="journal article" date="2004" name="Proc. Natl. Acad. Sci. U.S.A.">
        <title>Structural flexibility in the Burkholderia mallei genome.</title>
        <authorList>
            <person name="Nierman W.C."/>
            <person name="DeShazer D."/>
            <person name="Kim H.S."/>
            <person name="Tettelin H."/>
            <person name="Nelson K.E."/>
            <person name="Feldblyum T."/>
            <person name="Ulrich R.L."/>
            <person name="Ronning C.M."/>
            <person name="Brinkac L.M."/>
            <person name="Daugherty S.C."/>
            <person name="Davidsen T.D."/>
            <person name="Deboy R.T."/>
            <person name="Dimitrov G."/>
            <person name="Dodson R.J."/>
            <person name="Durkin A.S."/>
            <person name="Gwinn M.L."/>
            <person name="Haft D.H."/>
            <person name="Khouri H."/>
            <person name="Kolonay J.F."/>
            <person name="Madupu R."/>
            <person name="Mohammoud Y."/>
            <person name="Nelson W.C."/>
            <person name="Radune D."/>
            <person name="Romero C.M."/>
            <person name="Sarria S."/>
            <person name="Selengut J."/>
            <person name="Shamblin C."/>
            <person name="Sullivan S.A."/>
            <person name="White O."/>
            <person name="Yu Y."/>
            <person name="Zafar N."/>
            <person name="Zhou L."/>
            <person name="Fraser C.M."/>
        </authorList>
    </citation>
    <scope>NUCLEOTIDE SEQUENCE [LARGE SCALE GENOMIC DNA]</scope>
    <source>
        <strain evidence="2 3">ATCC 23344</strain>
    </source>
</reference>
<keyword evidence="3" id="KW-1185">Reference proteome</keyword>
<feature type="compositionally biased region" description="Basic and acidic residues" evidence="1">
    <location>
        <begin position="29"/>
        <end position="39"/>
    </location>
</feature>
<feature type="region of interest" description="Disordered" evidence="1">
    <location>
        <begin position="1"/>
        <end position="52"/>
    </location>
</feature>
<accession>A0A0H2WCR3</accession>
<feature type="compositionally biased region" description="Basic residues" evidence="1">
    <location>
        <begin position="40"/>
        <end position="52"/>
    </location>
</feature>
<proteinExistence type="predicted"/>
<dbReference type="HOGENOM" id="CLU_3077621_0_0_4"/>
<protein>
    <submittedName>
        <fullName evidence="2">Uncharacterized protein</fullName>
    </submittedName>
</protein>